<dbReference type="Gene3D" id="1.20.1440.120">
    <property type="entry name" value="Recombination protein O, C-terminal domain"/>
    <property type="match status" value="1"/>
</dbReference>
<evidence type="ECO:0000313" key="9">
    <source>
        <dbReference type="EMBL" id="AWB33781.1"/>
    </source>
</evidence>
<dbReference type="SUPFAM" id="SSF57863">
    <property type="entry name" value="ArfGap/RecO-like zinc finger"/>
    <property type="match status" value="1"/>
</dbReference>
<dbReference type="SUPFAM" id="SSF50249">
    <property type="entry name" value="Nucleic acid-binding proteins"/>
    <property type="match status" value="1"/>
</dbReference>
<evidence type="ECO:0000313" key="10">
    <source>
        <dbReference type="Proteomes" id="UP000244571"/>
    </source>
</evidence>
<dbReference type="AlphaFoldDB" id="A0A2R4XIZ8"/>
<comment type="similarity">
    <text evidence="1 7">Belongs to the RecO family.</text>
</comment>
<dbReference type="GO" id="GO:0006310">
    <property type="term" value="P:DNA recombination"/>
    <property type="evidence" value="ECO:0007669"/>
    <property type="project" value="UniProtKB-UniRule"/>
</dbReference>
<dbReference type="PANTHER" id="PTHR33991:SF1">
    <property type="entry name" value="DNA REPAIR PROTEIN RECO"/>
    <property type="match status" value="1"/>
</dbReference>
<dbReference type="PANTHER" id="PTHR33991">
    <property type="entry name" value="DNA REPAIR PROTEIN RECO"/>
    <property type="match status" value="1"/>
</dbReference>
<evidence type="ECO:0000256" key="1">
    <source>
        <dbReference type="ARBA" id="ARBA00007452"/>
    </source>
</evidence>
<name>A0A2R4XIZ8_9BURK</name>
<dbReference type="Pfam" id="PF11967">
    <property type="entry name" value="RecO_N"/>
    <property type="match status" value="1"/>
</dbReference>
<proteinExistence type="inferred from homology"/>
<dbReference type="InterPro" id="IPR022572">
    <property type="entry name" value="DNA_rep/recomb_RecO_N"/>
</dbReference>
<evidence type="ECO:0000256" key="2">
    <source>
        <dbReference type="ARBA" id="ARBA00021310"/>
    </source>
</evidence>
<keyword evidence="3 7" id="KW-0227">DNA damage</keyword>
<keyword evidence="10" id="KW-1185">Reference proteome</keyword>
<dbReference type="KEGG" id="boz:DBV39_08740"/>
<evidence type="ECO:0000256" key="5">
    <source>
        <dbReference type="ARBA" id="ARBA00023204"/>
    </source>
</evidence>
<keyword evidence="4 7" id="KW-0233">DNA recombination</keyword>
<dbReference type="Proteomes" id="UP000244571">
    <property type="component" value="Chromosome"/>
</dbReference>
<evidence type="ECO:0000256" key="4">
    <source>
        <dbReference type="ARBA" id="ARBA00023172"/>
    </source>
</evidence>
<comment type="function">
    <text evidence="7">Involved in DNA repair and RecF pathway recombination.</text>
</comment>
<organism evidence="9 10">
    <name type="scientific">Orrella marina</name>
    <dbReference type="NCBI Taxonomy" id="2163011"/>
    <lineage>
        <taxon>Bacteria</taxon>
        <taxon>Pseudomonadati</taxon>
        <taxon>Pseudomonadota</taxon>
        <taxon>Betaproteobacteria</taxon>
        <taxon>Burkholderiales</taxon>
        <taxon>Alcaligenaceae</taxon>
        <taxon>Orrella</taxon>
    </lineage>
</organism>
<evidence type="ECO:0000259" key="8">
    <source>
        <dbReference type="Pfam" id="PF11967"/>
    </source>
</evidence>
<dbReference type="Pfam" id="PF02565">
    <property type="entry name" value="RecO_C"/>
    <property type="match status" value="1"/>
</dbReference>
<evidence type="ECO:0000256" key="3">
    <source>
        <dbReference type="ARBA" id="ARBA00022763"/>
    </source>
</evidence>
<sequence>MSSRQQTRVFDADGFILHTTAWRETSVIAKVFSRDHGVLLVAAKGAKRPFSGLRTVLQSFQPLLLSWSGRGEVRTLTHAETRGILLMPSNALMAGWYMNELILKLFAREDAHPALYAAYAQALARLASGYPQAMTLRRFEWVLLRESGYGLEGPLPDFDDPGQAESLRLRIRRHLEEYLPDVELMSRKVMMSLRQQG</sequence>
<keyword evidence="5 7" id="KW-0234">DNA repair</keyword>
<evidence type="ECO:0000256" key="7">
    <source>
        <dbReference type="HAMAP-Rule" id="MF_00201"/>
    </source>
</evidence>
<evidence type="ECO:0000256" key="6">
    <source>
        <dbReference type="ARBA" id="ARBA00033409"/>
    </source>
</evidence>
<dbReference type="HAMAP" id="MF_00201">
    <property type="entry name" value="RecO"/>
    <property type="match status" value="1"/>
</dbReference>
<dbReference type="InterPro" id="IPR003717">
    <property type="entry name" value="RecO"/>
</dbReference>
<accession>A0A2R4XIZ8</accession>
<dbReference type="EMBL" id="CP028901">
    <property type="protein sequence ID" value="AWB33781.1"/>
    <property type="molecule type" value="Genomic_DNA"/>
</dbReference>
<dbReference type="InterPro" id="IPR012340">
    <property type="entry name" value="NA-bd_OB-fold"/>
</dbReference>
<dbReference type="RefSeq" id="WP_108621210.1">
    <property type="nucleotide sequence ID" value="NZ_CP028901.1"/>
</dbReference>
<reference evidence="9 10" key="1">
    <citation type="submission" date="2018-04" db="EMBL/GenBank/DDBJ databases">
        <title>Bordetella sp. HZ20 isolated from seawater.</title>
        <authorList>
            <person name="Sun C."/>
        </authorList>
    </citation>
    <scope>NUCLEOTIDE SEQUENCE [LARGE SCALE GENOMIC DNA]</scope>
    <source>
        <strain evidence="9 10">HZ20</strain>
    </source>
</reference>
<dbReference type="OrthoDB" id="9804792at2"/>
<dbReference type="GO" id="GO:0006302">
    <property type="term" value="P:double-strand break repair"/>
    <property type="evidence" value="ECO:0007669"/>
    <property type="project" value="TreeGrafter"/>
</dbReference>
<dbReference type="InterPro" id="IPR042242">
    <property type="entry name" value="RecO_C"/>
</dbReference>
<feature type="domain" description="DNA replication/recombination mediator RecO N-terminal" evidence="8">
    <location>
        <begin position="11"/>
        <end position="81"/>
    </location>
</feature>
<gene>
    <name evidence="7 9" type="primary">recO</name>
    <name evidence="9" type="ORF">DBV39_08740</name>
</gene>
<dbReference type="Gene3D" id="2.40.50.140">
    <property type="entry name" value="Nucleic acid-binding proteins"/>
    <property type="match status" value="1"/>
</dbReference>
<dbReference type="GO" id="GO:0043590">
    <property type="term" value="C:bacterial nucleoid"/>
    <property type="evidence" value="ECO:0007669"/>
    <property type="project" value="TreeGrafter"/>
</dbReference>
<dbReference type="InterPro" id="IPR037278">
    <property type="entry name" value="ARFGAP/RecO"/>
</dbReference>
<dbReference type="NCBIfam" id="TIGR00613">
    <property type="entry name" value="reco"/>
    <property type="match status" value="1"/>
</dbReference>
<protein>
    <recommendedName>
        <fullName evidence="2 7">DNA repair protein RecO</fullName>
    </recommendedName>
    <alternativeName>
        <fullName evidence="6 7">Recombination protein O</fullName>
    </alternativeName>
</protein>